<evidence type="ECO:0000256" key="3">
    <source>
        <dbReference type="ARBA" id="ARBA00023163"/>
    </source>
</evidence>
<dbReference type="GO" id="GO:0003677">
    <property type="term" value="F:DNA binding"/>
    <property type="evidence" value="ECO:0007669"/>
    <property type="project" value="UniProtKB-KW"/>
</dbReference>
<feature type="domain" description="HTH gntR-type" evidence="4">
    <location>
        <begin position="20"/>
        <end position="87"/>
    </location>
</feature>
<dbReference type="Proteomes" id="UP000199468">
    <property type="component" value="Unassembled WGS sequence"/>
</dbReference>
<dbReference type="InterPro" id="IPR000524">
    <property type="entry name" value="Tscrpt_reg_HTH_GntR"/>
</dbReference>
<keyword evidence="2 5" id="KW-0238">DNA-binding</keyword>
<proteinExistence type="predicted"/>
<keyword evidence="3" id="KW-0804">Transcription</keyword>
<dbReference type="RefSeq" id="WP_170843441.1">
    <property type="nucleotide sequence ID" value="NZ_FNBZ01000005.1"/>
</dbReference>
<organism evidence="5 6">
    <name type="scientific">Bosea robiniae</name>
    <dbReference type="NCBI Taxonomy" id="1036780"/>
    <lineage>
        <taxon>Bacteria</taxon>
        <taxon>Pseudomonadati</taxon>
        <taxon>Pseudomonadota</taxon>
        <taxon>Alphaproteobacteria</taxon>
        <taxon>Hyphomicrobiales</taxon>
        <taxon>Boseaceae</taxon>
        <taxon>Bosea</taxon>
    </lineage>
</organism>
<evidence type="ECO:0000313" key="6">
    <source>
        <dbReference type="Proteomes" id="UP000199468"/>
    </source>
</evidence>
<dbReference type="SMART" id="SM00345">
    <property type="entry name" value="HTH_GNTR"/>
    <property type="match status" value="1"/>
</dbReference>
<dbReference type="InterPro" id="IPR036390">
    <property type="entry name" value="WH_DNA-bd_sf"/>
</dbReference>
<dbReference type="EMBL" id="FNBZ01000005">
    <property type="protein sequence ID" value="SDG82803.1"/>
    <property type="molecule type" value="Genomic_DNA"/>
</dbReference>
<evidence type="ECO:0000256" key="2">
    <source>
        <dbReference type="ARBA" id="ARBA00023125"/>
    </source>
</evidence>
<dbReference type="Gene3D" id="1.10.10.10">
    <property type="entry name" value="Winged helix-like DNA-binding domain superfamily/Winged helix DNA-binding domain"/>
    <property type="match status" value="1"/>
</dbReference>
<dbReference type="InterPro" id="IPR036388">
    <property type="entry name" value="WH-like_DNA-bd_sf"/>
</dbReference>
<dbReference type="PANTHER" id="PTHR43537:SF24">
    <property type="entry name" value="GLUCONATE OPERON TRANSCRIPTIONAL REPRESSOR"/>
    <property type="match status" value="1"/>
</dbReference>
<protein>
    <submittedName>
        <fullName evidence="5">DNA-binding transcriptional regulator, GntR family</fullName>
    </submittedName>
</protein>
<comment type="caution">
    <text evidence="5">The sequence shown here is derived from an EMBL/GenBank/DDBJ whole genome shotgun (WGS) entry which is preliminary data.</text>
</comment>
<dbReference type="SUPFAM" id="SSF48008">
    <property type="entry name" value="GntR ligand-binding domain-like"/>
    <property type="match status" value="1"/>
</dbReference>
<dbReference type="PANTHER" id="PTHR43537">
    <property type="entry name" value="TRANSCRIPTIONAL REGULATOR, GNTR FAMILY"/>
    <property type="match status" value="1"/>
</dbReference>
<keyword evidence="6" id="KW-1185">Reference proteome</keyword>
<gene>
    <name evidence="5" type="ORF">SAMN05421844_105382</name>
</gene>
<reference evidence="5 6" key="1">
    <citation type="submission" date="2016-10" db="EMBL/GenBank/DDBJ databases">
        <authorList>
            <person name="Varghese N."/>
            <person name="Submissions S."/>
        </authorList>
    </citation>
    <scope>NUCLEOTIDE SEQUENCE [LARGE SCALE GENOMIC DNA]</scope>
    <source>
        <strain evidence="5 6">DSM 26672</strain>
    </source>
</reference>
<dbReference type="SUPFAM" id="SSF46785">
    <property type="entry name" value="Winged helix' DNA-binding domain"/>
    <property type="match status" value="1"/>
</dbReference>
<name>A0ABY0P267_9HYPH</name>
<dbReference type="Pfam" id="PF00392">
    <property type="entry name" value="GntR"/>
    <property type="match status" value="1"/>
</dbReference>
<accession>A0ABY0P267</accession>
<dbReference type="Gene3D" id="1.20.120.530">
    <property type="entry name" value="GntR ligand-binding domain-like"/>
    <property type="match status" value="1"/>
</dbReference>
<dbReference type="PROSITE" id="PS50949">
    <property type="entry name" value="HTH_GNTR"/>
    <property type="match status" value="1"/>
</dbReference>
<dbReference type="InterPro" id="IPR008920">
    <property type="entry name" value="TF_FadR/GntR_C"/>
</dbReference>
<evidence type="ECO:0000313" key="5">
    <source>
        <dbReference type="EMBL" id="SDG82803.1"/>
    </source>
</evidence>
<keyword evidence="1" id="KW-0805">Transcription regulation</keyword>
<dbReference type="InterPro" id="IPR011711">
    <property type="entry name" value="GntR_C"/>
</dbReference>
<dbReference type="SMART" id="SM00895">
    <property type="entry name" value="FCD"/>
    <property type="match status" value="1"/>
</dbReference>
<evidence type="ECO:0000256" key="1">
    <source>
        <dbReference type="ARBA" id="ARBA00023015"/>
    </source>
</evidence>
<dbReference type="CDD" id="cd07377">
    <property type="entry name" value="WHTH_GntR"/>
    <property type="match status" value="1"/>
</dbReference>
<dbReference type="Pfam" id="PF07729">
    <property type="entry name" value="FCD"/>
    <property type="match status" value="1"/>
</dbReference>
<sequence length="248" mass="28236">MSILVRSPGDLGDLVGKPGETLAETLRRTLLDMIVFGYFERGARLYPEKLAEHFNVSLTPVREALMRLAAEGFIEVIQRRGYHIRDPDAKQVLDLWQVRLAIELMAGELMIERLKDGTLDGTAIDRIEEVQRRLEVDPQAISHKDRHEQNASFHHQIVELSGNALLLSTYRGIQMQVLNAWIQRGIESWRGRHASEAVEHRAILAALRDRNPNDYAKAVREHLGRSLKDALADLKARNLIEELAQSRT</sequence>
<evidence type="ECO:0000259" key="4">
    <source>
        <dbReference type="PROSITE" id="PS50949"/>
    </source>
</evidence>